<sequence length="166" mass="18642">MYVNLYPSKAFQETKRSLLLMGMFLTLGGGYALLRELLWMDMFREGWAAASVLLVLVGATMLAFGTDIFRLQDAFFSMTPKRIVYRVSVLGRQQEINWEEVSALDITESLVTFVLVSGRQRYLRLGAIQQPEIARHVSRSLHLAAIEKGLVLNGIKASSFKPALQA</sequence>
<keyword evidence="1" id="KW-0472">Membrane</keyword>
<keyword evidence="1" id="KW-0812">Transmembrane</keyword>
<dbReference type="AlphaFoldDB" id="A0A1I7K2R5"/>
<evidence type="ECO:0000313" key="3">
    <source>
        <dbReference type="Proteomes" id="UP000182491"/>
    </source>
</evidence>
<dbReference type="EMBL" id="FPCA01000004">
    <property type="protein sequence ID" value="SFU91711.1"/>
    <property type="molecule type" value="Genomic_DNA"/>
</dbReference>
<protein>
    <submittedName>
        <fullName evidence="2">Uncharacterized protein</fullName>
    </submittedName>
</protein>
<name>A0A1I7K2R5_9BACT</name>
<proteinExistence type="predicted"/>
<feature type="transmembrane region" description="Helical" evidence="1">
    <location>
        <begin position="46"/>
        <end position="69"/>
    </location>
</feature>
<organism evidence="2 3">
    <name type="scientific">Pontibacter akesuensis</name>
    <dbReference type="NCBI Taxonomy" id="388950"/>
    <lineage>
        <taxon>Bacteria</taxon>
        <taxon>Pseudomonadati</taxon>
        <taxon>Bacteroidota</taxon>
        <taxon>Cytophagia</taxon>
        <taxon>Cytophagales</taxon>
        <taxon>Hymenobacteraceae</taxon>
        <taxon>Pontibacter</taxon>
    </lineage>
</organism>
<dbReference type="Proteomes" id="UP000182491">
    <property type="component" value="Unassembled WGS sequence"/>
</dbReference>
<reference evidence="3" key="1">
    <citation type="submission" date="2016-10" db="EMBL/GenBank/DDBJ databases">
        <authorList>
            <person name="Varghese N."/>
        </authorList>
    </citation>
    <scope>NUCLEOTIDE SEQUENCE [LARGE SCALE GENOMIC DNA]</scope>
    <source>
        <strain evidence="3">DSM 18820</strain>
    </source>
</reference>
<evidence type="ECO:0000313" key="2">
    <source>
        <dbReference type="EMBL" id="SFU91711.1"/>
    </source>
</evidence>
<gene>
    <name evidence="2" type="ORF">SAMN04487941_3327</name>
</gene>
<keyword evidence="3" id="KW-1185">Reference proteome</keyword>
<keyword evidence="1" id="KW-1133">Transmembrane helix</keyword>
<evidence type="ECO:0000256" key="1">
    <source>
        <dbReference type="SAM" id="Phobius"/>
    </source>
</evidence>
<accession>A0A1I7K2R5</accession>
<feature type="transmembrane region" description="Helical" evidence="1">
    <location>
        <begin position="18"/>
        <end position="34"/>
    </location>
</feature>